<dbReference type="InterPro" id="IPR020843">
    <property type="entry name" value="ER"/>
</dbReference>
<evidence type="ECO:0000259" key="1">
    <source>
        <dbReference type="SMART" id="SM00829"/>
    </source>
</evidence>
<dbReference type="InterPro" id="IPR036291">
    <property type="entry name" value="NAD(P)-bd_dom_sf"/>
</dbReference>
<comment type="caution">
    <text evidence="2">The sequence shown here is derived from an EMBL/GenBank/DDBJ whole genome shotgun (WGS) entry which is preliminary data.</text>
</comment>
<dbReference type="PROSITE" id="PS01162">
    <property type="entry name" value="QOR_ZETA_CRYSTAL"/>
    <property type="match status" value="1"/>
</dbReference>
<evidence type="ECO:0000313" key="2">
    <source>
        <dbReference type="EMBL" id="OMJ26386.1"/>
    </source>
</evidence>
<evidence type="ECO:0000313" key="3">
    <source>
        <dbReference type="Proteomes" id="UP000187283"/>
    </source>
</evidence>
<proteinExistence type="predicted"/>
<dbReference type="SMART" id="SM00829">
    <property type="entry name" value="PKS_ER"/>
    <property type="match status" value="1"/>
</dbReference>
<dbReference type="Gene3D" id="3.40.50.720">
    <property type="entry name" value="NAD(P)-binding Rossmann-like Domain"/>
    <property type="match status" value="1"/>
</dbReference>
<sequence>MMKAIVVKDKLLTCPDDMRVSTIPVPKLEAGHALVHVESVGANFFDILMIQGKYQVKPPMPFTPGSEFSGTIEQVHPSCTKFKVGDRVFGSVAWGAYAQKIAAPESQLFHIPSNLNFDQAAGIFVTYPTSYAALKLRAELQKGQSVLVLAAAGGVGIAAVQIAKAMGATVIAAVGSEAKFDVCLQNGADHAISYGGENSKTWTQQVLKLTNGKGVNVVYDPIGMIAESLKCIAWNGKALVVGFAGGDIEKIASNRILLKNVSVVGIHWGAYTRNEPERIPEVWEGLFDLIERGLVTPVVYNPIYYGLENSNKCLNEIISRRTFGKVVVKPNHDSSKL</sequence>
<dbReference type="InterPro" id="IPR002364">
    <property type="entry name" value="Quin_OxRdtase/zeta-crystal_CS"/>
</dbReference>
<dbReference type="InterPro" id="IPR013149">
    <property type="entry name" value="ADH-like_C"/>
</dbReference>
<dbReference type="PANTHER" id="PTHR43677">
    <property type="entry name" value="SHORT-CHAIN DEHYDROGENASE/REDUCTASE"/>
    <property type="match status" value="1"/>
</dbReference>
<dbReference type="SUPFAM" id="SSF51735">
    <property type="entry name" value="NAD(P)-binding Rossmann-fold domains"/>
    <property type="match status" value="1"/>
</dbReference>
<protein>
    <submittedName>
        <fullName evidence="2">Quinone oxidoreductase-like protein 2-like protein</fullName>
    </submittedName>
</protein>
<reference evidence="2 3" key="1">
    <citation type="submission" date="2017-01" db="EMBL/GenBank/DDBJ databases">
        <authorList>
            <person name="Mah S.A."/>
            <person name="Swanson W.J."/>
            <person name="Moy G.W."/>
            <person name="Vacquier V.D."/>
        </authorList>
    </citation>
    <scope>NUCLEOTIDE SEQUENCE [LARGE SCALE GENOMIC DNA]</scope>
    <source>
        <strain evidence="2 3">GSMNP</strain>
    </source>
</reference>
<dbReference type="GO" id="GO:0016491">
    <property type="term" value="F:oxidoreductase activity"/>
    <property type="evidence" value="ECO:0007669"/>
    <property type="project" value="InterPro"/>
</dbReference>
<gene>
    <name evidence="2" type="ORF">AYI70_g216</name>
</gene>
<dbReference type="Gene3D" id="3.90.180.10">
    <property type="entry name" value="Medium-chain alcohol dehydrogenases, catalytic domain"/>
    <property type="match status" value="1"/>
</dbReference>
<feature type="domain" description="Enoyl reductase (ER)" evidence="1">
    <location>
        <begin position="13"/>
        <end position="328"/>
    </location>
</feature>
<dbReference type="OrthoDB" id="10257049at2759"/>
<dbReference type="GO" id="GO:0008270">
    <property type="term" value="F:zinc ion binding"/>
    <property type="evidence" value="ECO:0007669"/>
    <property type="project" value="InterPro"/>
</dbReference>
<dbReference type="Pfam" id="PF00107">
    <property type="entry name" value="ADH_zinc_N"/>
    <property type="match status" value="1"/>
</dbReference>
<accession>A0A1R1YI49</accession>
<dbReference type="InterPro" id="IPR013154">
    <property type="entry name" value="ADH-like_N"/>
</dbReference>
<dbReference type="EMBL" id="LSSN01000023">
    <property type="protein sequence ID" value="OMJ26386.1"/>
    <property type="molecule type" value="Genomic_DNA"/>
</dbReference>
<dbReference type="Pfam" id="PF08240">
    <property type="entry name" value="ADH_N"/>
    <property type="match status" value="1"/>
</dbReference>
<dbReference type="STRING" id="133412.A0A1R1YI49"/>
<dbReference type="PANTHER" id="PTHR43677:SF4">
    <property type="entry name" value="QUINONE OXIDOREDUCTASE-LIKE PROTEIN 2"/>
    <property type="match status" value="1"/>
</dbReference>
<dbReference type="GO" id="GO:0005739">
    <property type="term" value="C:mitochondrion"/>
    <property type="evidence" value="ECO:0007669"/>
    <property type="project" value="TreeGrafter"/>
</dbReference>
<dbReference type="CDD" id="cd08241">
    <property type="entry name" value="QOR1"/>
    <property type="match status" value="1"/>
</dbReference>
<dbReference type="Proteomes" id="UP000187283">
    <property type="component" value="Unassembled WGS sequence"/>
</dbReference>
<dbReference type="InterPro" id="IPR011032">
    <property type="entry name" value="GroES-like_sf"/>
</dbReference>
<dbReference type="AlphaFoldDB" id="A0A1R1YI49"/>
<keyword evidence="3" id="KW-1185">Reference proteome</keyword>
<dbReference type="InterPro" id="IPR051397">
    <property type="entry name" value="Zn-ADH-like_protein"/>
</dbReference>
<dbReference type="SUPFAM" id="SSF50129">
    <property type="entry name" value="GroES-like"/>
    <property type="match status" value="1"/>
</dbReference>
<name>A0A1R1YI49_9FUNG</name>
<organism evidence="2 3">
    <name type="scientific">Smittium culicis</name>
    <dbReference type="NCBI Taxonomy" id="133412"/>
    <lineage>
        <taxon>Eukaryota</taxon>
        <taxon>Fungi</taxon>
        <taxon>Fungi incertae sedis</taxon>
        <taxon>Zoopagomycota</taxon>
        <taxon>Kickxellomycotina</taxon>
        <taxon>Harpellomycetes</taxon>
        <taxon>Harpellales</taxon>
        <taxon>Legeriomycetaceae</taxon>
        <taxon>Smittium</taxon>
    </lineage>
</organism>